<dbReference type="SUPFAM" id="SSF52540">
    <property type="entry name" value="P-loop containing nucleoside triphosphate hydrolases"/>
    <property type="match status" value="1"/>
</dbReference>
<dbReference type="InterPro" id="IPR027417">
    <property type="entry name" value="P-loop_NTPase"/>
</dbReference>
<dbReference type="Proteomes" id="UP000822688">
    <property type="component" value="Chromosome 6"/>
</dbReference>
<keyword evidence="11" id="KW-1185">Reference proteome</keyword>
<dbReference type="HAMAP" id="MF_00100_B">
    <property type="entry name" value="IF_2_B"/>
    <property type="match status" value="1"/>
</dbReference>
<dbReference type="PANTHER" id="PTHR43381:SF5">
    <property type="entry name" value="TR-TYPE G DOMAIN-CONTAINING PROTEIN"/>
    <property type="match status" value="1"/>
</dbReference>
<accession>A0A8T0HD77</accession>
<feature type="compositionally biased region" description="Basic and acidic residues" evidence="8">
    <location>
        <begin position="279"/>
        <end position="293"/>
    </location>
</feature>
<feature type="compositionally biased region" description="Basic residues" evidence="8">
    <location>
        <begin position="448"/>
        <end position="459"/>
    </location>
</feature>
<dbReference type="InterPro" id="IPR053905">
    <property type="entry name" value="EF-G-like_DII"/>
</dbReference>
<feature type="domain" description="Tr-type G" evidence="9">
    <location>
        <begin position="565"/>
        <end position="738"/>
    </location>
</feature>
<dbReference type="PANTHER" id="PTHR43381">
    <property type="entry name" value="TRANSLATION INITIATION FACTOR IF-2-RELATED"/>
    <property type="match status" value="1"/>
</dbReference>
<dbReference type="InterPro" id="IPR015760">
    <property type="entry name" value="TIF_IF2"/>
</dbReference>
<feature type="compositionally biased region" description="Low complexity" evidence="8">
    <location>
        <begin position="294"/>
        <end position="308"/>
    </location>
</feature>
<evidence type="ECO:0000256" key="2">
    <source>
        <dbReference type="ARBA" id="ARBA00022540"/>
    </source>
</evidence>
<dbReference type="InterPro" id="IPR044145">
    <property type="entry name" value="IF2_II"/>
</dbReference>
<keyword evidence="3" id="KW-0547">Nucleotide-binding</keyword>
<feature type="compositionally biased region" description="Low complexity" evidence="8">
    <location>
        <begin position="380"/>
        <end position="389"/>
    </location>
</feature>
<keyword evidence="4" id="KW-0648">Protein biosynthesis</keyword>
<dbReference type="NCBIfam" id="TIGR00231">
    <property type="entry name" value="small_GTP"/>
    <property type="match status" value="1"/>
</dbReference>
<evidence type="ECO:0000313" key="11">
    <source>
        <dbReference type="Proteomes" id="UP000822688"/>
    </source>
</evidence>
<dbReference type="AlphaFoldDB" id="A0A8T0HD77"/>
<dbReference type="Gene3D" id="3.40.50.10050">
    <property type="entry name" value="Translation initiation factor IF- 2, domain 3"/>
    <property type="match status" value="1"/>
</dbReference>
<dbReference type="InterPro" id="IPR000178">
    <property type="entry name" value="TF_IF2_bacterial-like"/>
</dbReference>
<evidence type="ECO:0000313" key="10">
    <source>
        <dbReference type="EMBL" id="KAG0569721.1"/>
    </source>
</evidence>
<dbReference type="NCBIfam" id="TIGR00487">
    <property type="entry name" value="IF-2"/>
    <property type="match status" value="1"/>
</dbReference>
<proteinExistence type="inferred from homology"/>
<dbReference type="PRINTS" id="PR00315">
    <property type="entry name" value="ELONGATNFCT"/>
</dbReference>
<comment type="function">
    <text evidence="6">One of the essential components for the initiation of protein synthesis. Protects formylmethionyl-tRNA from spontaneous hydrolysis and promotes its binding to the 30S ribosomal subunits. Also involved in the hydrolysis of GTP during the formation of the 70S ribosomal complex.</text>
</comment>
<dbReference type="GO" id="GO:0003743">
    <property type="term" value="F:translation initiation factor activity"/>
    <property type="evidence" value="ECO:0007669"/>
    <property type="project" value="UniProtKB-KW"/>
</dbReference>
<name>A0A8T0HD77_CERPU</name>
<dbReference type="Pfam" id="PF04760">
    <property type="entry name" value="IF2_N"/>
    <property type="match status" value="1"/>
</dbReference>
<feature type="region of interest" description="Disordered" evidence="8">
    <location>
        <begin position="107"/>
        <end position="459"/>
    </location>
</feature>
<evidence type="ECO:0000256" key="1">
    <source>
        <dbReference type="ARBA" id="ARBA00007733"/>
    </source>
</evidence>
<dbReference type="InterPro" id="IPR023115">
    <property type="entry name" value="TIF_IF2_dom3"/>
</dbReference>
<dbReference type="InterPro" id="IPR006847">
    <property type="entry name" value="IF2_N"/>
</dbReference>
<dbReference type="FunFam" id="2.40.30.10:FF:000054">
    <property type="entry name" value="Translation initiation factor IF-2"/>
    <property type="match status" value="1"/>
</dbReference>
<evidence type="ECO:0000256" key="5">
    <source>
        <dbReference type="ARBA" id="ARBA00023134"/>
    </source>
</evidence>
<dbReference type="EMBL" id="CM026427">
    <property type="protein sequence ID" value="KAG0569721.1"/>
    <property type="molecule type" value="Genomic_DNA"/>
</dbReference>
<dbReference type="FunFam" id="3.40.50.10050:FF:000001">
    <property type="entry name" value="Translation initiation factor IF-2"/>
    <property type="match status" value="1"/>
</dbReference>
<feature type="compositionally biased region" description="Basic and acidic residues" evidence="8">
    <location>
        <begin position="309"/>
        <end position="318"/>
    </location>
</feature>
<keyword evidence="2" id="KW-0396">Initiation factor</keyword>
<dbReference type="InterPro" id="IPR000795">
    <property type="entry name" value="T_Tr_GTP-bd_dom"/>
</dbReference>
<organism evidence="10 11">
    <name type="scientific">Ceratodon purpureus</name>
    <name type="common">Fire moss</name>
    <name type="synonym">Dicranum purpureum</name>
    <dbReference type="NCBI Taxonomy" id="3225"/>
    <lineage>
        <taxon>Eukaryota</taxon>
        <taxon>Viridiplantae</taxon>
        <taxon>Streptophyta</taxon>
        <taxon>Embryophyta</taxon>
        <taxon>Bryophyta</taxon>
        <taxon>Bryophytina</taxon>
        <taxon>Bryopsida</taxon>
        <taxon>Dicranidae</taxon>
        <taxon>Pseudoditrichales</taxon>
        <taxon>Ditrichaceae</taxon>
        <taxon>Ceratodon</taxon>
    </lineage>
</organism>
<comment type="similarity">
    <text evidence="1">Belongs to the TRAFAC class translation factor GTPase superfamily. Classic translation factor GTPase family. IF-2 subfamily.</text>
</comment>
<comment type="caution">
    <text evidence="10">The sequence shown here is derived from an EMBL/GenBank/DDBJ whole genome shotgun (WGS) entry which is preliminary data.</text>
</comment>
<gene>
    <name evidence="10" type="ORF">KC19_6G111300</name>
</gene>
<dbReference type="FunFam" id="2.40.30.10:FF:000008">
    <property type="entry name" value="Translation initiation factor IF-2"/>
    <property type="match status" value="1"/>
</dbReference>
<protein>
    <recommendedName>
        <fullName evidence="7">Translation initiation factor IF-2, chloroplastic</fullName>
    </recommendedName>
</protein>
<keyword evidence="5" id="KW-0342">GTP-binding</keyword>
<dbReference type="GO" id="GO:0005525">
    <property type="term" value="F:GTP binding"/>
    <property type="evidence" value="ECO:0007669"/>
    <property type="project" value="UniProtKB-KW"/>
</dbReference>
<dbReference type="Gene3D" id="2.40.30.10">
    <property type="entry name" value="Translation factors"/>
    <property type="match status" value="2"/>
</dbReference>
<dbReference type="Pfam" id="PF00009">
    <property type="entry name" value="GTP_EFTU"/>
    <property type="match status" value="1"/>
</dbReference>
<dbReference type="Gene3D" id="3.40.50.300">
    <property type="entry name" value="P-loop containing nucleotide triphosphate hydrolases"/>
    <property type="match status" value="1"/>
</dbReference>
<dbReference type="InterPro" id="IPR036925">
    <property type="entry name" value="TIF_IF2_dom3_sf"/>
</dbReference>
<dbReference type="SUPFAM" id="SSF50447">
    <property type="entry name" value="Translation proteins"/>
    <property type="match status" value="2"/>
</dbReference>
<evidence type="ECO:0000256" key="4">
    <source>
        <dbReference type="ARBA" id="ARBA00022917"/>
    </source>
</evidence>
<dbReference type="CDD" id="cd01887">
    <property type="entry name" value="IF2_eIF5B"/>
    <property type="match status" value="1"/>
</dbReference>
<dbReference type="PROSITE" id="PS01176">
    <property type="entry name" value="IF2"/>
    <property type="match status" value="1"/>
</dbReference>
<dbReference type="InterPro" id="IPR009000">
    <property type="entry name" value="Transl_B-barrel_sf"/>
</dbReference>
<dbReference type="CDD" id="cd03692">
    <property type="entry name" value="mtIF2_IVc"/>
    <property type="match status" value="1"/>
</dbReference>
<feature type="compositionally biased region" description="Basic and acidic residues" evidence="8">
    <location>
        <begin position="437"/>
        <end position="447"/>
    </location>
</feature>
<dbReference type="FunFam" id="3.40.50.300:FF:000019">
    <property type="entry name" value="Translation initiation factor IF-2"/>
    <property type="match status" value="1"/>
</dbReference>
<evidence type="ECO:0000256" key="6">
    <source>
        <dbReference type="ARBA" id="ARBA00025162"/>
    </source>
</evidence>
<feature type="compositionally biased region" description="Polar residues" evidence="8">
    <location>
        <begin position="219"/>
        <end position="236"/>
    </location>
</feature>
<feature type="compositionally biased region" description="Low complexity" evidence="8">
    <location>
        <begin position="320"/>
        <end position="330"/>
    </location>
</feature>
<dbReference type="Pfam" id="PF22042">
    <property type="entry name" value="EF-G_D2"/>
    <property type="match status" value="1"/>
</dbReference>
<dbReference type="InterPro" id="IPR005225">
    <property type="entry name" value="Small_GTP-bd"/>
</dbReference>
<dbReference type="GO" id="GO:0003924">
    <property type="term" value="F:GTPase activity"/>
    <property type="evidence" value="ECO:0007669"/>
    <property type="project" value="InterPro"/>
</dbReference>
<dbReference type="Pfam" id="PF11987">
    <property type="entry name" value="IF-2"/>
    <property type="match status" value="1"/>
</dbReference>
<dbReference type="SUPFAM" id="SSF52156">
    <property type="entry name" value="Initiation factor IF2/eIF5b, domain 3"/>
    <property type="match status" value="1"/>
</dbReference>
<evidence type="ECO:0000256" key="3">
    <source>
        <dbReference type="ARBA" id="ARBA00022741"/>
    </source>
</evidence>
<evidence type="ECO:0000259" key="9">
    <source>
        <dbReference type="PROSITE" id="PS51722"/>
    </source>
</evidence>
<sequence length="1098" mass="114401">MAAPAAVAGPAMASLGGIGSARVSGGGGGVAGGSCVGFRGRGGLGMEGGLCCRSVMVGRGSFVAVRGMRGGLASALVGGRVRRLMMPSRRLAYVVSASMESSVVVRAGEGEGEGSVRKPVMTLQSERKGSGEGDALGLKPPPLKPAGRPVVRENGSGIARGEGIGGEGEDSVALKPPPRPAARPVARPSGIENSRQSGGSEGESDSVTLKSPPRPALRRSNSGVVRPQQSGGSEASSLGKILESVENLGPSDAGPAPRGGGRGPVRARPLTTQPGAWRAGDKLRSKEERERDAAAAAEAAAAAAAAAAAERRAERAENGDAQASTSSADSDVVRTQRPRMQLNTLAKPIVRPAPAAPRKGPVLKDIGAGPILKDVGAAPRSQSSRSSGSTPRNAEINAGPAGPPKPFSKPAIKGKEDWRKKAANNVSDGAKRRISAKSKDSDLEGAKPARRGGKKMNKASRKAIRMEAARAAAPVKVEILEVGPEGMSCQELAEALAVNDSEIVKVLFMKGIGITVNQTLDEETVKLVCKEFEVEVVEAGTIKVEDLAKKSNSFIDDEDLEHLVSRPPVVTIMGHVDHGKTSLLDFIRKTKVAAGEAGGITQGIGAYSVNVMVEDKLQPCVFLDTPGHEAFSAMRARGARVTDIAVIVVAADDGVRPQTLEAIAHAKAADVPIVIAINKIDKDGANPQVVMQELSTHGLMPEEWGGDIPMVQVSAKKGTNVDTLLENIVLVAEFQELKANPDREARGTVIEASLDKARGPLATFLVQNGTLRKGDVVLCGESYGKVRALMDYTGSRVDEAGPSAAVQILGLSEVPVAGDEFEIVDSLEEARSRAAEHAEVMRSSRLTAQAGEGKVTLHSFANAVAASAETGVERHQLNVVLKVDAQGSVEAIREVLQSLPQDTVALRFLMQSTGEISASDVDLALASGAVVVGFNVGIQPSVQTQAETEGVEIRLYRVIYDLVDDIRKAMEGLLEDVKEELPIGEAEVRAVFGAGSGKVAGCMVTEGKLVKGSGIRVMRGKDSVHVGTISSLRRVKELAKEVPAGLECGVGADGFNEWQEGDKIMAFNLVAKKRTLEEASVTVNAAVNTLTFNNESRS</sequence>
<dbReference type="PROSITE" id="PS51722">
    <property type="entry name" value="G_TR_2"/>
    <property type="match status" value="1"/>
</dbReference>
<evidence type="ECO:0000256" key="8">
    <source>
        <dbReference type="SAM" id="MobiDB-lite"/>
    </source>
</evidence>
<dbReference type="CDD" id="cd03702">
    <property type="entry name" value="IF2_mtIF2_II"/>
    <property type="match status" value="1"/>
</dbReference>
<dbReference type="GO" id="GO:0005737">
    <property type="term" value="C:cytoplasm"/>
    <property type="evidence" value="ECO:0007669"/>
    <property type="project" value="TreeGrafter"/>
</dbReference>
<reference evidence="10 11" key="1">
    <citation type="submission" date="2020-06" db="EMBL/GenBank/DDBJ databases">
        <title>WGS assembly of Ceratodon purpureus strain R40.</title>
        <authorList>
            <person name="Carey S.B."/>
            <person name="Jenkins J."/>
            <person name="Shu S."/>
            <person name="Lovell J.T."/>
            <person name="Sreedasyam A."/>
            <person name="Maumus F."/>
            <person name="Tiley G.P."/>
            <person name="Fernandez-Pozo N."/>
            <person name="Barry K."/>
            <person name="Chen C."/>
            <person name="Wang M."/>
            <person name="Lipzen A."/>
            <person name="Daum C."/>
            <person name="Saski C.A."/>
            <person name="Payton A.C."/>
            <person name="Mcbreen J.C."/>
            <person name="Conrad R.E."/>
            <person name="Kollar L.M."/>
            <person name="Olsson S."/>
            <person name="Huttunen S."/>
            <person name="Landis J.B."/>
            <person name="Wickett N.J."/>
            <person name="Johnson M.G."/>
            <person name="Rensing S.A."/>
            <person name="Grimwood J."/>
            <person name="Schmutz J."/>
            <person name="Mcdaniel S.F."/>
        </authorList>
    </citation>
    <scope>NUCLEOTIDE SEQUENCE [LARGE SCALE GENOMIC DNA]</scope>
    <source>
        <strain evidence="10 11">R40</strain>
    </source>
</reference>
<evidence type="ECO:0000256" key="7">
    <source>
        <dbReference type="ARBA" id="ARBA00044105"/>
    </source>
</evidence>